<dbReference type="Proteomes" id="UP000006873">
    <property type="component" value="Chromosome"/>
</dbReference>
<name>E3GEC0_9FIRM</name>
<dbReference type="HOGENOM" id="CLU_3135782_0_0_9"/>
<protein>
    <submittedName>
        <fullName evidence="1">Uncharacterized protein</fullName>
    </submittedName>
</protein>
<organism evidence="1 2">
    <name type="scientific">Eubacterium callanderi</name>
    <dbReference type="NCBI Taxonomy" id="53442"/>
    <lineage>
        <taxon>Bacteria</taxon>
        <taxon>Bacillati</taxon>
        <taxon>Bacillota</taxon>
        <taxon>Clostridia</taxon>
        <taxon>Eubacteriales</taxon>
        <taxon>Eubacteriaceae</taxon>
        <taxon>Eubacterium</taxon>
    </lineage>
</organism>
<dbReference type="EMBL" id="CP002273">
    <property type="protein sequence ID" value="ADO37906.2"/>
    <property type="molecule type" value="Genomic_DNA"/>
</dbReference>
<evidence type="ECO:0000313" key="1">
    <source>
        <dbReference type="EMBL" id="ADO37906.2"/>
    </source>
</evidence>
<sequence>MLSWITDYDIESFMDQFNSNHITAVAGKHAAELVQLCRILGIEAKVMEA</sequence>
<gene>
    <name evidence="1" type="ordered locus">ELI_2937</name>
</gene>
<dbReference type="GO" id="GO:0006004">
    <property type="term" value="P:fucose metabolic process"/>
    <property type="evidence" value="ECO:0007669"/>
    <property type="project" value="InterPro"/>
</dbReference>
<dbReference type="KEGG" id="elm:ELI_2937"/>
<dbReference type="AlphaFoldDB" id="E3GEC0"/>
<reference evidence="1 2" key="2">
    <citation type="journal article" date="2011" name="J. Bacteriol.">
        <title>Complete genome sequence of a carbon monoxide-utilizing acetogen, Eubacterium limosum KIST612.</title>
        <authorList>
            <person name="Roh H."/>
            <person name="Ko H.J."/>
            <person name="Kim D."/>
            <person name="Choi D.G."/>
            <person name="Park S."/>
            <person name="Kim S."/>
            <person name="Chang I.S."/>
            <person name="Choi I.G."/>
        </authorList>
    </citation>
    <scope>NUCLEOTIDE SEQUENCE [LARGE SCALE GENOMIC DNA]</scope>
    <source>
        <strain evidence="1 2">KIST612</strain>
    </source>
</reference>
<evidence type="ECO:0000313" key="2">
    <source>
        <dbReference type="Proteomes" id="UP000006873"/>
    </source>
</evidence>
<dbReference type="GO" id="GO:0005737">
    <property type="term" value="C:cytoplasm"/>
    <property type="evidence" value="ECO:0007669"/>
    <property type="project" value="InterPro"/>
</dbReference>
<keyword evidence="2" id="KW-1185">Reference proteome</keyword>
<dbReference type="GO" id="GO:0008736">
    <property type="term" value="F:L-fucose isomerase activity"/>
    <property type="evidence" value="ECO:0007669"/>
    <property type="project" value="InterPro"/>
</dbReference>
<accession>E3GEC0</accession>
<proteinExistence type="predicted"/>
<reference key="1">
    <citation type="submission" date="2010-09" db="EMBL/GenBank/DDBJ databases">
        <authorList>
            <person name="Roh H."/>
            <person name="Ko H.-J."/>
            <person name="Kim D."/>
            <person name="Choi D.G."/>
            <person name="Park S."/>
            <person name="Kim S."/>
            <person name="Kim K.H."/>
            <person name="Chang I.S."/>
            <person name="Choi I.-G."/>
        </authorList>
    </citation>
    <scope>NUCLEOTIDE SEQUENCE</scope>
    <source>
        <strain>KIST612</strain>
    </source>
</reference>